<dbReference type="AlphaFoldDB" id="A0A2T1ESS5"/>
<reference evidence="1 2" key="2">
    <citation type="submission" date="2018-03" db="EMBL/GenBank/DDBJ databases">
        <title>The ancient ancestry and fast evolution of plastids.</title>
        <authorList>
            <person name="Moore K.R."/>
            <person name="Magnabosco C."/>
            <person name="Momper L."/>
            <person name="Gold D.A."/>
            <person name="Bosak T."/>
            <person name="Fournier G.P."/>
        </authorList>
    </citation>
    <scope>NUCLEOTIDE SEQUENCE [LARGE SCALE GENOMIC DNA]</scope>
    <source>
        <strain evidence="1 2">ULC18</strain>
    </source>
</reference>
<comment type="caution">
    <text evidence="1">The sequence shown here is derived from an EMBL/GenBank/DDBJ whole genome shotgun (WGS) entry which is preliminary data.</text>
</comment>
<organism evidence="1 2">
    <name type="scientific">Stenomitos frigidus ULC18</name>
    <dbReference type="NCBI Taxonomy" id="2107698"/>
    <lineage>
        <taxon>Bacteria</taxon>
        <taxon>Bacillati</taxon>
        <taxon>Cyanobacteriota</taxon>
        <taxon>Cyanophyceae</taxon>
        <taxon>Leptolyngbyales</taxon>
        <taxon>Leptolyngbyaceae</taxon>
        <taxon>Stenomitos</taxon>
    </lineage>
</organism>
<sequence length="76" mass="8887">MPRFLYGDRLQWVAKQDEAADWGIVIGRFYGFAPHANGWQWCYLIWLDNDAPSARWAVADTAWEADLEPKEREESV</sequence>
<reference evidence="2" key="1">
    <citation type="submission" date="2018-02" db="EMBL/GenBank/DDBJ databases">
        <authorList>
            <person name="Moore K."/>
            <person name="Momper L."/>
        </authorList>
    </citation>
    <scope>NUCLEOTIDE SEQUENCE [LARGE SCALE GENOMIC DNA]</scope>
    <source>
        <strain evidence="2">ULC18</strain>
    </source>
</reference>
<proteinExistence type="predicted"/>
<evidence type="ECO:0000313" key="2">
    <source>
        <dbReference type="Proteomes" id="UP000239576"/>
    </source>
</evidence>
<dbReference type="Proteomes" id="UP000239576">
    <property type="component" value="Unassembled WGS sequence"/>
</dbReference>
<accession>A0A2T1ESS5</accession>
<keyword evidence="2" id="KW-1185">Reference proteome</keyword>
<protein>
    <submittedName>
        <fullName evidence="1">Uncharacterized protein</fullName>
    </submittedName>
</protein>
<dbReference type="OrthoDB" id="483634at2"/>
<name>A0A2T1ESS5_9CYAN</name>
<gene>
    <name evidence="1" type="ORF">C7B82_00185</name>
</gene>
<evidence type="ECO:0000313" key="1">
    <source>
        <dbReference type="EMBL" id="PSB35784.1"/>
    </source>
</evidence>
<dbReference type="EMBL" id="PVWK01000002">
    <property type="protein sequence ID" value="PSB35784.1"/>
    <property type="molecule type" value="Genomic_DNA"/>
</dbReference>